<dbReference type="InterPro" id="IPR036388">
    <property type="entry name" value="WH-like_DNA-bd_sf"/>
</dbReference>
<dbReference type="Gene3D" id="3.40.1410.10">
    <property type="entry name" value="Chorismate lyase-like"/>
    <property type="match status" value="1"/>
</dbReference>
<dbReference type="EMBL" id="FMAO01000002">
    <property type="protein sequence ID" value="SCB82987.1"/>
    <property type="molecule type" value="Genomic_DNA"/>
</dbReference>
<name>A0A1C3ZKN5_9LACO</name>
<dbReference type="Pfam" id="PF00392">
    <property type="entry name" value="GntR"/>
    <property type="match status" value="1"/>
</dbReference>
<dbReference type="SUPFAM" id="SSF64288">
    <property type="entry name" value="Chorismate lyase-like"/>
    <property type="match status" value="1"/>
</dbReference>
<dbReference type="PRINTS" id="PR00035">
    <property type="entry name" value="HTHGNTR"/>
</dbReference>
<feature type="domain" description="HTH gntR-type" evidence="4">
    <location>
        <begin position="9"/>
        <end position="77"/>
    </location>
</feature>
<dbReference type="PANTHER" id="PTHR44846">
    <property type="entry name" value="MANNOSYL-D-GLYCERATE TRANSPORT/METABOLISM SYSTEM REPRESSOR MNGR-RELATED"/>
    <property type="match status" value="1"/>
</dbReference>
<keyword evidence="2" id="KW-0238">DNA-binding</keyword>
<dbReference type="PROSITE" id="PS50949">
    <property type="entry name" value="HTH_GNTR"/>
    <property type="match status" value="1"/>
</dbReference>
<dbReference type="RefSeq" id="WP_092461533.1">
    <property type="nucleotide sequence ID" value="NZ_BJEE01000001.1"/>
</dbReference>
<dbReference type="GO" id="GO:0003677">
    <property type="term" value="F:DNA binding"/>
    <property type="evidence" value="ECO:0007669"/>
    <property type="project" value="UniProtKB-KW"/>
</dbReference>
<keyword evidence="3" id="KW-0804">Transcription</keyword>
<dbReference type="GO" id="GO:0003700">
    <property type="term" value="F:DNA-binding transcription factor activity"/>
    <property type="evidence" value="ECO:0007669"/>
    <property type="project" value="InterPro"/>
</dbReference>
<evidence type="ECO:0000256" key="1">
    <source>
        <dbReference type="ARBA" id="ARBA00023015"/>
    </source>
</evidence>
<dbReference type="InterPro" id="IPR036390">
    <property type="entry name" value="WH_DNA-bd_sf"/>
</dbReference>
<dbReference type="Gene3D" id="1.10.10.10">
    <property type="entry name" value="Winged helix-like DNA-binding domain superfamily/Winged helix DNA-binding domain"/>
    <property type="match status" value="1"/>
</dbReference>
<dbReference type="InterPro" id="IPR011663">
    <property type="entry name" value="UTRA"/>
</dbReference>
<dbReference type="GO" id="GO:0045892">
    <property type="term" value="P:negative regulation of DNA-templated transcription"/>
    <property type="evidence" value="ECO:0007669"/>
    <property type="project" value="TreeGrafter"/>
</dbReference>
<gene>
    <name evidence="5" type="ORF">GA0061074_10269</name>
</gene>
<evidence type="ECO:0000256" key="2">
    <source>
        <dbReference type="ARBA" id="ARBA00023125"/>
    </source>
</evidence>
<dbReference type="STRING" id="1505725.GA0061074_10269"/>
<dbReference type="Proteomes" id="UP000199268">
    <property type="component" value="Unassembled WGS sequence"/>
</dbReference>
<dbReference type="CDD" id="cd07377">
    <property type="entry name" value="WHTH_GntR"/>
    <property type="match status" value="1"/>
</dbReference>
<dbReference type="AlphaFoldDB" id="A0A1C3ZKN5"/>
<accession>A0A1C3ZKN5</accession>
<dbReference type="InterPro" id="IPR050679">
    <property type="entry name" value="Bact_HTH_transcr_reg"/>
</dbReference>
<dbReference type="InterPro" id="IPR000524">
    <property type="entry name" value="Tscrpt_reg_HTH_GntR"/>
</dbReference>
<dbReference type="InterPro" id="IPR028978">
    <property type="entry name" value="Chorismate_lyase_/UTRA_dom_sf"/>
</dbReference>
<evidence type="ECO:0000259" key="4">
    <source>
        <dbReference type="PROSITE" id="PS50949"/>
    </source>
</evidence>
<organism evidence="5 6">
    <name type="scientific">Weissella bombi</name>
    <dbReference type="NCBI Taxonomy" id="1505725"/>
    <lineage>
        <taxon>Bacteria</taxon>
        <taxon>Bacillati</taxon>
        <taxon>Bacillota</taxon>
        <taxon>Bacilli</taxon>
        <taxon>Lactobacillales</taxon>
        <taxon>Lactobacillaceae</taxon>
        <taxon>Weissella</taxon>
    </lineage>
</organism>
<sequence>MSETIGVMKPLYQKIYSEIKQTIINGTLSQSEKLPSENELCQIYNVSRITIRKALDLLTEEGWVIKIQGKGSFANPDAKVRSKMVGPASFSDFASAQGSTHKSIILKREIVRDKNIAEKLGINHNEDLLFIKRVLTLNEEPLMIDQAWLPAKFFPNLLTEVSEKMSLYKTLATRYNTLVEHSQKELNVSLPNDEQQQLLHIEATTPVFVVNKVAANQSDIPIEISEMIVRGDKMTYLISDSVQGQFKFNESSN</sequence>
<keyword evidence="6" id="KW-1185">Reference proteome</keyword>
<evidence type="ECO:0000313" key="5">
    <source>
        <dbReference type="EMBL" id="SCB82987.1"/>
    </source>
</evidence>
<dbReference type="SMART" id="SM00866">
    <property type="entry name" value="UTRA"/>
    <property type="match status" value="1"/>
</dbReference>
<dbReference type="OrthoDB" id="9816541at2"/>
<dbReference type="SUPFAM" id="SSF46785">
    <property type="entry name" value="Winged helix' DNA-binding domain"/>
    <property type="match status" value="1"/>
</dbReference>
<protein>
    <submittedName>
        <fullName evidence="5">GntR family transcriptional regulator, frlABCD operon transcriptional regulator</fullName>
    </submittedName>
</protein>
<dbReference type="SMART" id="SM00345">
    <property type="entry name" value="HTH_GNTR"/>
    <property type="match status" value="1"/>
</dbReference>
<keyword evidence="1" id="KW-0805">Transcription regulation</keyword>
<reference evidence="6" key="1">
    <citation type="submission" date="2016-08" db="EMBL/GenBank/DDBJ databases">
        <authorList>
            <person name="Varghese N."/>
            <person name="Submissions Spin"/>
        </authorList>
    </citation>
    <scope>NUCLEOTIDE SEQUENCE [LARGE SCALE GENOMIC DNA]</scope>
    <source>
        <strain evidence="6">R-53094</strain>
    </source>
</reference>
<evidence type="ECO:0000256" key="3">
    <source>
        <dbReference type="ARBA" id="ARBA00023163"/>
    </source>
</evidence>
<dbReference type="Pfam" id="PF07702">
    <property type="entry name" value="UTRA"/>
    <property type="match status" value="1"/>
</dbReference>
<evidence type="ECO:0000313" key="6">
    <source>
        <dbReference type="Proteomes" id="UP000199268"/>
    </source>
</evidence>
<proteinExistence type="predicted"/>
<dbReference type="PANTHER" id="PTHR44846:SF1">
    <property type="entry name" value="MANNOSYL-D-GLYCERATE TRANSPORT_METABOLISM SYSTEM REPRESSOR MNGR-RELATED"/>
    <property type="match status" value="1"/>
</dbReference>